<dbReference type="PANTHER" id="PTHR10252:SF41">
    <property type="entry name" value="HAP5 SUBUNIT OF HAP COMPLEX"/>
    <property type="match status" value="1"/>
</dbReference>
<proteinExistence type="predicted"/>
<evidence type="ECO:0000256" key="2">
    <source>
        <dbReference type="ARBA" id="ARBA00023242"/>
    </source>
</evidence>
<dbReference type="InterPro" id="IPR009072">
    <property type="entry name" value="Histone-fold"/>
</dbReference>
<dbReference type="Gene3D" id="1.10.20.10">
    <property type="entry name" value="Histone, subunit A"/>
    <property type="match status" value="1"/>
</dbReference>
<dbReference type="InterPro" id="IPR003958">
    <property type="entry name" value="CBFA_NFYB_domain"/>
</dbReference>
<dbReference type="PANTHER" id="PTHR10252">
    <property type="entry name" value="HISTONE-LIKE TRANSCRIPTION FACTOR CCAAT-RELATED"/>
    <property type="match status" value="1"/>
</dbReference>
<evidence type="ECO:0000313" key="5">
    <source>
        <dbReference type="Proteomes" id="UP001374535"/>
    </source>
</evidence>
<organism evidence="4 5">
    <name type="scientific">Vigna mungo</name>
    <name type="common">Black gram</name>
    <name type="synonym">Phaseolus mungo</name>
    <dbReference type="NCBI Taxonomy" id="3915"/>
    <lineage>
        <taxon>Eukaryota</taxon>
        <taxon>Viridiplantae</taxon>
        <taxon>Streptophyta</taxon>
        <taxon>Embryophyta</taxon>
        <taxon>Tracheophyta</taxon>
        <taxon>Spermatophyta</taxon>
        <taxon>Magnoliopsida</taxon>
        <taxon>eudicotyledons</taxon>
        <taxon>Gunneridae</taxon>
        <taxon>Pentapetalae</taxon>
        <taxon>rosids</taxon>
        <taxon>fabids</taxon>
        <taxon>Fabales</taxon>
        <taxon>Fabaceae</taxon>
        <taxon>Papilionoideae</taxon>
        <taxon>50 kb inversion clade</taxon>
        <taxon>NPAAA clade</taxon>
        <taxon>indigoferoid/millettioid clade</taxon>
        <taxon>Phaseoleae</taxon>
        <taxon>Vigna</taxon>
    </lineage>
</organism>
<keyword evidence="5" id="KW-1185">Reference proteome</keyword>
<evidence type="ECO:0000256" key="1">
    <source>
        <dbReference type="ARBA" id="ARBA00004123"/>
    </source>
</evidence>
<evidence type="ECO:0000259" key="3">
    <source>
        <dbReference type="Pfam" id="PF00808"/>
    </source>
</evidence>
<dbReference type="Proteomes" id="UP001374535">
    <property type="component" value="Chromosome 3"/>
</dbReference>
<dbReference type="GO" id="GO:0000978">
    <property type="term" value="F:RNA polymerase II cis-regulatory region sequence-specific DNA binding"/>
    <property type="evidence" value="ECO:0007669"/>
    <property type="project" value="TreeGrafter"/>
</dbReference>
<dbReference type="GO" id="GO:0005634">
    <property type="term" value="C:nucleus"/>
    <property type="evidence" value="ECO:0007669"/>
    <property type="project" value="UniProtKB-SubCell"/>
</dbReference>
<feature type="domain" description="Transcription factor CBF/NF-Y/archaeal histone" evidence="3">
    <location>
        <begin position="23"/>
        <end position="68"/>
    </location>
</feature>
<name>A0AAQ3NW21_VIGMU</name>
<dbReference type="EMBL" id="CP144698">
    <property type="protein sequence ID" value="WVZ16405.1"/>
    <property type="molecule type" value="Genomic_DNA"/>
</dbReference>
<gene>
    <name evidence="4" type="ORF">V8G54_009387</name>
</gene>
<dbReference type="InterPro" id="IPR050568">
    <property type="entry name" value="Transcr_DNA_Rep_Reg"/>
</dbReference>
<dbReference type="Pfam" id="PF00808">
    <property type="entry name" value="CBFD_NFYB_HMF"/>
    <property type="match status" value="1"/>
</dbReference>
<keyword evidence="2" id="KW-0539">Nucleus</keyword>
<dbReference type="GO" id="GO:0000981">
    <property type="term" value="F:DNA-binding transcription factor activity, RNA polymerase II-specific"/>
    <property type="evidence" value="ECO:0007669"/>
    <property type="project" value="TreeGrafter"/>
</dbReference>
<evidence type="ECO:0000313" key="4">
    <source>
        <dbReference type="EMBL" id="WVZ16405.1"/>
    </source>
</evidence>
<accession>A0AAQ3NW21</accession>
<dbReference type="AlphaFoldDB" id="A0AAQ3NW21"/>
<reference evidence="4 5" key="1">
    <citation type="journal article" date="2023" name="Life. Sci Alliance">
        <title>Evolutionary insights into 3D genome organization and epigenetic landscape of Vigna mungo.</title>
        <authorList>
            <person name="Junaid A."/>
            <person name="Singh B."/>
            <person name="Bhatia S."/>
        </authorList>
    </citation>
    <scope>NUCLEOTIDE SEQUENCE [LARGE SCALE GENOMIC DNA]</scope>
    <source>
        <strain evidence="4">Urdbean</strain>
    </source>
</reference>
<dbReference type="SUPFAM" id="SSF47113">
    <property type="entry name" value="Histone-fold"/>
    <property type="match status" value="1"/>
</dbReference>
<protein>
    <recommendedName>
        <fullName evidence="3">Transcription factor CBF/NF-Y/archaeal histone domain-containing protein</fullName>
    </recommendedName>
</protein>
<comment type="subcellular location">
    <subcellularLocation>
        <location evidence="1">Nucleus</location>
    </subcellularLocation>
</comment>
<sequence length="120" mass="13532">MKQISAYSGLLCGGIYGRKGLHSLPLARIKKIMKKPGEDVKMMSEDTPIIFSKACELFVKDITQRGLKLNSISVLAKESIVQKSKYKYMVLRDPNPPSKVNSLTLQENYTPSTELQLHYL</sequence>
<dbReference type="GO" id="GO:0046982">
    <property type="term" value="F:protein heterodimerization activity"/>
    <property type="evidence" value="ECO:0007669"/>
    <property type="project" value="InterPro"/>
</dbReference>